<reference evidence="1" key="1">
    <citation type="submission" date="2022-03" db="EMBL/GenBank/DDBJ databases">
        <authorList>
            <person name="Lindestad O."/>
        </authorList>
    </citation>
    <scope>NUCLEOTIDE SEQUENCE</scope>
</reference>
<accession>A0A8S4SAE5</accession>
<dbReference type="EMBL" id="CAKXAJ010026211">
    <property type="protein sequence ID" value="CAH2262335.1"/>
    <property type="molecule type" value="Genomic_DNA"/>
</dbReference>
<proteinExistence type="predicted"/>
<dbReference type="AlphaFoldDB" id="A0A8S4SAE5"/>
<dbReference type="OrthoDB" id="425681at2759"/>
<name>A0A8S4SAE5_9NEOP</name>
<evidence type="ECO:0000313" key="1">
    <source>
        <dbReference type="EMBL" id="CAH2262335.1"/>
    </source>
</evidence>
<protein>
    <submittedName>
        <fullName evidence="1">Jg26875 protein</fullName>
    </submittedName>
</protein>
<organism evidence="1 2">
    <name type="scientific">Pararge aegeria aegeria</name>
    <dbReference type="NCBI Taxonomy" id="348720"/>
    <lineage>
        <taxon>Eukaryota</taxon>
        <taxon>Metazoa</taxon>
        <taxon>Ecdysozoa</taxon>
        <taxon>Arthropoda</taxon>
        <taxon>Hexapoda</taxon>
        <taxon>Insecta</taxon>
        <taxon>Pterygota</taxon>
        <taxon>Neoptera</taxon>
        <taxon>Endopterygota</taxon>
        <taxon>Lepidoptera</taxon>
        <taxon>Glossata</taxon>
        <taxon>Ditrysia</taxon>
        <taxon>Papilionoidea</taxon>
        <taxon>Nymphalidae</taxon>
        <taxon>Satyrinae</taxon>
        <taxon>Satyrini</taxon>
        <taxon>Parargina</taxon>
        <taxon>Pararge</taxon>
    </lineage>
</organism>
<evidence type="ECO:0000313" key="2">
    <source>
        <dbReference type="Proteomes" id="UP000838756"/>
    </source>
</evidence>
<comment type="caution">
    <text evidence="1">The sequence shown here is derived from an EMBL/GenBank/DDBJ whole genome shotgun (WGS) entry which is preliminary data.</text>
</comment>
<gene>
    <name evidence="1" type="primary">jg26875</name>
    <name evidence="1" type="ORF">PAEG_LOCUS24162</name>
</gene>
<keyword evidence="2" id="KW-1185">Reference proteome</keyword>
<dbReference type="Proteomes" id="UP000838756">
    <property type="component" value="Unassembled WGS sequence"/>
</dbReference>
<sequence length="134" mass="15321">MLGVSWNEFRTNISIIRELDIKQRLSTLAHSRILKFFGHVSRRDNNSIERLVVQGKVEGTKTLAIDHPCDGPIRSNLQWEVPCMSVPDYLQIGRSGECHNCHKQCPTVMNTTKSTVAECYDKEEENQWSMGKSD</sequence>